<evidence type="ECO:0000256" key="8">
    <source>
        <dbReference type="ARBA" id="ARBA00022729"/>
    </source>
</evidence>
<feature type="transmembrane region" description="Helical" evidence="20">
    <location>
        <begin position="240"/>
        <end position="261"/>
    </location>
</feature>
<dbReference type="InterPro" id="IPR008271">
    <property type="entry name" value="Ser/Thr_kinase_AS"/>
</dbReference>
<comment type="subcellular location">
    <subcellularLocation>
        <location evidence="1">Membrane</location>
        <topology evidence="1">Single-pass type I membrane protein</topology>
    </subcellularLocation>
</comment>
<sequence length="624" mass="69232">MEMEKRRGAAFWFMTFFWFWTSANGLLSPKGVNFEVQALMDIKHSLEDPHGVLDNWDEASVDPCSWTMVTCSAESLVIGLGTPSQNLSGTLSPSVGNLTNLQIVLLQNNNIRGPIPAELGRLSKLHTLDLSNNVFTGEIPSSLGLVKSLKYMRLNNNSLSGAIPMSLANMTQLTFLDLSYNNLSGPVPRLSKTFNVVGNPLICATGSEQDCHEMTLMPMSMTLNNSQTALPSERSKSHKLALALGSSLGCICLLILGFGLLQWRRHRQNQQLFFDVTDRHHEEVSLGNLKSFQFRELQIATDNFSSKNILGKGGFGNVYKGHLRDGTAVAVKRLKDGSAIGGERQFQTEVEMISLAVHRNLLRLYGFCMTATEKLLVYPYMSNGSVASRLKARPVLDWGTRKRIALGTARGLLYLHEQCDPKIIHRDVKAANVLLDDYCEAVVGDFGLAKLLDHQDSHVTTAVRGTVGHIAPEYLSTGQSSEKTDVFGFGILLLELITGQRALEFGKAANQKGAMLEWVKKIHQEKKLDLLVDKDLKNNYDPIELEEMVKVALLCTQYIPGQRPKMSEVVRMLEGDGLAERWEASQKVEAIKYKPHEFSSSERYSDLTNDSSLLVQAIELSGPR</sequence>
<evidence type="ECO:0000256" key="9">
    <source>
        <dbReference type="ARBA" id="ARBA00022737"/>
    </source>
</evidence>
<dbReference type="InterPro" id="IPR017441">
    <property type="entry name" value="Protein_kinase_ATP_BS"/>
</dbReference>
<evidence type="ECO:0000256" key="15">
    <source>
        <dbReference type="ARBA" id="ARBA00023170"/>
    </source>
</evidence>
<accession>A0A5J5BXE8</accession>
<dbReference type="InterPro" id="IPR000719">
    <property type="entry name" value="Prot_kinase_dom"/>
</dbReference>
<keyword evidence="8 21" id="KW-0732">Signal</keyword>
<keyword evidence="10 19" id="KW-0547">Nucleotide-binding</keyword>
<dbReference type="SUPFAM" id="SSF56112">
    <property type="entry name" value="Protein kinase-like (PK-like)"/>
    <property type="match status" value="1"/>
</dbReference>
<feature type="domain" description="Protein kinase" evidence="22">
    <location>
        <begin position="304"/>
        <end position="599"/>
    </location>
</feature>
<keyword evidence="14 20" id="KW-0472">Membrane</keyword>
<organism evidence="23 24">
    <name type="scientific">Nyssa sinensis</name>
    <dbReference type="NCBI Taxonomy" id="561372"/>
    <lineage>
        <taxon>Eukaryota</taxon>
        <taxon>Viridiplantae</taxon>
        <taxon>Streptophyta</taxon>
        <taxon>Embryophyta</taxon>
        <taxon>Tracheophyta</taxon>
        <taxon>Spermatophyta</taxon>
        <taxon>Magnoliopsida</taxon>
        <taxon>eudicotyledons</taxon>
        <taxon>Gunneridae</taxon>
        <taxon>Pentapetalae</taxon>
        <taxon>asterids</taxon>
        <taxon>Cornales</taxon>
        <taxon>Nyssaceae</taxon>
        <taxon>Nyssa</taxon>
    </lineage>
</organism>
<dbReference type="InterPro" id="IPR013210">
    <property type="entry name" value="LRR_N_plant-typ"/>
</dbReference>
<evidence type="ECO:0000256" key="17">
    <source>
        <dbReference type="ARBA" id="ARBA00047899"/>
    </source>
</evidence>
<dbReference type="InterPro" id="IPR011009">
    <property type="entry name" value="Kinase-like_dom_sf"/>
</dbReference>
<dbReference type="Gene3D" id="3.30.200.20">
    <property type="entry name" value="Phosphorylase Kinase, domain 1"/>
    <property type="match status" value="1"/>
</dbReference>
<dbReference type="FunFam" id="3.30.200.20:FF:000015">
    <property type="entry name" value="Somatic embryogenesis receptor kinase 1"/>
    <property type="match status" value="1"/>
</dbReference>
<evidence type="ECO:0000256" key="18">
    <source>
        <dbReference type="ARBA" id="ARBA00048679"/>
    </source>
</evidence>
<comment type="catalytic activity">
    <reaction evidence="18">
        <text>L-seryl-[protein] + ATP = O-phospho-L-seryl-[protein] + ADP + H(+)</text>
        <dbReference type="Rhea" id="RHEA:17989"/>
        <dbReference type="Rhea" id="RHEA-COMP:9863"/>
        <dbReference type="Rhea" id="RHEA-COMP:11604"/>
        <dbReference type="ChEBI" id="CHEBI:15378"/>
        <dbReference type="ChEBI" id="CHEBI:29999"/>
        <dbReference type="ChEBI" id="CHEBI:30616"/>
        <dbReference type="ChEBI" id="CHEBI:83421"/>
        <dbReference type="ChEBI" id="CHEBI:456216"/>
        <dbReference type="EC" id="2.7.11.1"/>
    </reaction>
</comment>
<dbReference type="FunFam" id="1.10.510.10:FF:000016">
    <property type="entry name" value="Somatic embryogenesis receptor-like kinase 1"/>
    <property type="match status" value="1"/>
</dbReference>
<dbReference type="Proteomes" id="UP000325577">
    <property type="component" value="Linkage Group LG1"/>
</dbReference>
<dbReference type="Gene3D" id="1.10.510.10">
    <property type="entry name" value="Transferase(Phosphotransferase) domain 1"/>
    <property type="match status" value="1"/>
</dbReference>
<comment type="catalytic activity">
    <reaction evidence="17">
        <text>L-threonyl-[protein] + ATP = O-phospho-L-threonyl-[protein] + ADP + H(+)</text>
        <dbReference type="Rhea" id="RHEA:46608"/>
        <dbReference type="Rhea" id="RHEA-COMP:11060"/>
        <dbReference type="Rhea" id="RHEA-COMP:11605"/>
        <dbReference type="ChEBI" id="CHEBI:15378"/>
        <dbReference type="ChEBI" id="CHEBI:30013"/>
        <dbReference type="ChEBI" id="CHEBI:30616"/>
        <dbReference type="ChEBI" id="CHEBI:61977"/>
        <dbReference type="ChEBI" id="CHEBI:456216"/>
        <dbReference type="EC" id="2.7.11.1"/>
    </reaction>
</comment>
<dbReference type="Gene3D" id="3.80.10.10">
    <property type="entry name" value="Ribonuclease Inhibitor"/>
    <property type="match status" value="1"/>
</dbReference>
<dbReference type="InterPro" id="IPR001611">
    <property type="entry name" value="Leu-rich_rpt"/>
</dbReference>
<protein>
    <recommendedName>
        <fullName evidence="3">non-specific serine/threonine protein kinase</fullName>
        <ecNumber evidence="3">2.7.11.1</ecNumber>
    </recommendedName>
</protein>
<evidence type="ECO:0000256" key="12">
    <source>
        <dbReference type="ARBA" id="ARBA00022840"/>
    </source>
</evidence>
<evidence type="ECO:0000256" key="10">
    <source>
        <dbReference type="ARBA" id="ARBA00022741"/>
    </source>
</evidence>
<keyword evidence="11" id="KW-0418">Kinase</keyword>
<evidence type="ECO:0000313" key="24">
    <source>
        <dbReference type="Proteomes" id="UP000325577"/>
    </source>
</evidence>
<evidence type="ECO:0000256" key="20">
    <source>
        <dbReference type="SAM" id="Phobius"/>
    </source>
</evidence>
<dbReference type="InterPro" id="IPR001245">
    <property type="entry name" value="Ser-Thr/Tyr_kinase_cat_dom"/>
</dbReference>
<evidence type="ECO:0000256" key="5">
    <source>
        <dbReference type="ARBA" id="ARBA00022614"/>
    </source>
</evidence>
<dbReference type="PANTHER" id="PTHR47988">
    <property type="entry name" value="SOMATIC EMBRYOGENESIS RECEPTOR KINASE 1"/>
    <property type="match status" value="1"/>
</dbReference>
<dbReference type="SUPFAM" id="SSF52058">
    <property type="entry name" value="L domain-like"/>
    <property type="match status" value="1"/>
</dbReference>
<reference evidence="23 24" key="1">
    <citation type="submission" date="2019-09" db="EMBL/GenBank/DDBJ databases">
        <title>A chromosome-level genome assembly of the Chinese tupelo Nyssa sinensis.</title>
        <authorList>
            <person name="Yang X."/>
            <person name="Kang M."/>
            <person name="Yang Y."/>
            <person name="Xiong H."/>
            <person name="Wang M."/>
            <person name="Zhang Z."/>
            <person name="Wang Z."/>
            <person name="Wu H."/>
            <person name="Ma T."/>
            <person name="Liu J."/>
            <person name="Xi Z."/>
        </authorList>
    </citation>
    <scope>NUCLEOTIDE SEQUENCE [LARGE SCALE GENOMIC DNA]</scope>
    <source>
        <strain evidence="23">J267</strain>
        <tissue evidence="23">Leaf</tissue>
    </source>
</reference>
<evidence type="ECO:0000256" key="1">
    <source>
        <dbReference type="ARBA" id="ARBA00004479"/>
    </source>
</evidence>
<keyword evidence="5" id="KW-0433">Leucine-rich repeat</keyword>
<evidence type="ECO:0000256" key="7">
    <source>
        <dbReference type="ARBA" id="ARBA00022692"/>
    </source>
</evidence>
<keyword evidence="7 20" id="KW-0812">Transmembrane</keyword>
<dbReference type="FunFam" id="3.80.10.10:FF:000021">
    <property type="entry name" value="Putative LRR receptor-like serine/threonine-protein kinase"/>
    <property type="match status" value="1"/>
</dbReference>
<dbReference type="PROSITE" id="PS50011">
    <property type="entry name" value="PROTEIN_KINASE_DOM"/>
    <property type="match status" value="1"/>
</dbReference>
<evidence type="ECO:0000256" key="6">
    <source>
        <dbReference type="ARBA" id="ARBA00022679"/>
    </source>
</evidence>
<dbReference type="InterPro" id="IPR032675">
    <property type="entry name" value="LRR_dom_sf"/>
</dbReference>
<feature type="chain" id="PRO_5023835581" description="non-specific serine/threonine protein kinase" evidence="21">
    <location>
        <begin position="26"/>
        <end position="624"/>
    </location>
</feature>
<comment type="similarity">
    <text evidence="2">Belongs to the protein kinase superfamily. Ser/Thr protein kinase family.</text>
</comment>
<keyword evidence="12 19" id="KW-0067">ATP-binding</keyword>
<evidence type="ECO:0000256" key="21">
    <source>
        <dbReference type="SAM" id="SignalP"/>
    </source>
</evidence>
<dbReference type="Pfam" id="PF08263">
    <property type="entry name" value="LRRNT_2"/>
    <property type="match status" value="1"/>
</dbReference>
<keyword evidence="15" id="KW-0675">Receptor</keyword>
<keyword evidence="16" id="KW-0325">Glycoprotein</keyword>
<keyword evidence="4" id="KW-0723">Serine/threonine-protein kinase</keyword>
<evidence type="ECO:0000256" key="13">
    <source>
        <dbReference type="ARBA" id="ARBA00022989"/>
    </source>
</evidence>
<dbReference type="PROSITE" id="PS00107">
    <property type="entry name" value="PROTEIN_KINASE_ATP"/>
    <property type="match status" value="1"/>
</dbReference>
<dbReference type="EMBL" id="CM018032">
    <property type="protein sequence ID" value="KAA8547853.1"/>
    <property type="molecule type" value="Genomic_DNA"/>
</dbReference>
<keyword evidence="24" id="KW-1185">Reference proteome</keyword>
<evidence type="ECO:0000256" key="11">
    <source>
        <dbReference type="ARBA" id="ARBA00022777"/>
    </source>
</evidence>
<evidence type="ECO:0000256" key="4">
    <source>
        <dbReference type="ARBA" id="ARBA00022527"/>
    </source>
</evidence>
<evidence type="ECO:0000256" key="16">
    <source>
        <dbReference type="ARBA" id="ARBA00023180"/>
    </source>
</evidence>
<dbReference type="GO" id="GO:0004674">
    <property type="term" value="F:protein serine/threonine kinase activity"/>
    <property type="evidence" value="ECO:0007669"/>
    <property type="project" value="UniProtKB-KW"/>
</dbReference>
<evidence type="ECO:0000313" key="23">
    <source>
        <dbReference type="EMBL" id="KAA8547853.1"/>
    </source>
</evidence>
<evidence type="ECO:0000256" key="2">
    <source>
        <dbReference type="ARBA" id="ARBA00008684"/>
    </source>
</evidence>
<evidence type="ECO:0000256" key="19">
    <source>
        <dbReference type="PROSITE-ProRule" id="PRU10141"/>
    </source>
</evidence>
<dbReference type="OrthoDB" id="749055at2759"/>
<dbReference type="Pfam" id="PF00560">
    <property type="entry name" value="LRR_1"/>
    <property type="match status" value="4"/>
</dbReference>
<evidence type="ECO:0000256" key="14">
    <source>
        <dbReference type="ARBA" id="ARBA00023136"/>
    </source>
</evidence>
<dbReference type="EC" id="2.7.11.1" evidence="3"/>
<dbReference type="SMART" id="SM00220">
    <property type="entry name" value="S_TKc"/>
    <property type="match status" value="1"/>
</dbReference>
<dbReference type="GO" id="GO:0005524">
    <property type="term" value="F:ATP binding"/>
    <property type="evidence" value="ECO:0007669"/>
    <property type="project" value="UniProtKB-UniRule"/>
</dbReference>
<dbReference type="PROSITE" id="PS00108">
    <property type="entry name" value="PROTEIN_KINASE_ST"/>
    <property type="match status" value="1"/>
</dbReference>
<dbReference type="GO" id="GO:0048638">
    <property type="term" value="P:regulation of developmental growth"/>
    <property type="evidence" value="ECO:0007669"/>
    <property type="project" value="UniProtKB-ARBA"/>
</dbReference>
<evidence type="ECO:0000259" key="22">
    <source>
        <dbReference type="PROSITE" id="PS50011"/>
    </source>
</evidence>
<evidence type="ECO:0000256" key="3">
    <source>
        <dbReference type="ARBA" id="ARBA00012513"/>
    </source>
</evidence>
<proteinExistence type="inferred from homology"/>
<feature type="signal peptide" evidence="21">
    <location>
        <begin position="1"/>
        <end position="25"/>
    </location>
</feature>
<feature type="binding site" evidence="19">
    <location>
        <position position="332"/>
    </location>
    <ligand>
        <name>ATP</name>
        <dbReference type="ChEBI" id="CHEBI:30616"/>
    </ligand>
</feature>
<dbReference type="Pfam" id="PF07714">
    <property type="entry name" value="PK_Tyr_Ser-Thr"/>
    <property type="match status" value="1"/>
</dbReference>
<keyword evidence="9" id="KW-0677">Repeat</keyword>
<keyword evidence="13 20" id="KW-1133">Transmembrane helix</keyword>
<dbReference type="GO" id="GO:0016020">
    <property type="term" value="C:membrane"/>
    <property type="evidence" value="ECO:0007669"/>
    <property type="project" value="UniProtKB-SubCell"/>
</dbReference>
<keyword evidence="6" id="KW-0808">Transferase</keyword>
<dbReference type="AlphaFoldDB" id="A0A5J5BXE8"/>
<gene>
    <name evidence="23" type="ORF">F0562_004282</name>
</gene>
<name>A0A5J5BXE8_9ASTE</name>